<organism evidence="2 3">
    <name type="scientific">Ectobacillus ponti</name>
    <dbReference type="NCBI Taxonomy" id="2961894"/>
    <lineage>
        <taxon>Bacteria</taxon>
        <taxon>Bacillati</taxon>
        <taxon>Bacillota</taxon>
        <taxon>Bacilli</taxon>
        <taxon>Bacillales</taxon>
        <taxon>Bacillaceae</taxon>
        <taxon>Ectobacillus</taxon>
    </lineage>
</organism>
<evidence type="ECO:0000313" key="2">
    <source>
        <dbReference type="EMBL" id="MCP8968113.1"/>
    </source>
</evidence>
<dbReference type="Proteomes" id="UP001156102">
    <property type="component" value="Unassembled WGS sequence"/>
</dbReference>
<keyword evidence="1" id="KW-0812">Transmembrane</keyword>
<accession>A0AA42BS64</accession>
<dbReference type="InterPro" id="IPR021560">
    <property type="entry name" value="DUF3021"/>
</dbReference>
<keyword evidence="1" id="KW-1133">Transmembrane helix</keyword>
<comment type="caution">
    <text evidence="2">The sequence shown here is derived from an EMBL/GenBank/DDBJ whole genome shotgun (WGS) entry which is preliminary data.</text>
</comment>
<dbReference type="EMBL" id="JANCLT010000002">
    <property type="protein sequence ID" value="MCP8968113.1"/>
    <property type="molecule type" value="Genomic_DNA"/>
</dbReference>
<dbReference type="AlphaFoldDB" id="A0AA42BS64"/>
<feature type="transmembrane region" description="Helical" evidence="1">
    <location>
        <begin position="42"/>
        <end position="61"/>
    </location>
</feature>
<proteinExistence type="predicted"/>
<feature type="transmembrane region" description="Helical" evidence="1">
    <location>
        <begin position="12"/>
        <end position="30"/>
    </location>
</feature>
<gene>
    <name evidence="2" type="ORF">NK662_06110</name>
</gene>
<feature type="transmembrane region" description="Helical" evidence="1">
    <location>
        <begin position="73"/>
        <end position="94"/>
    </location>
</feature>
<name>A0AA42BS64_9BACI</name>
<protein>
    <submittedName>
        <fullName evidence="2">DUF3021 domain-containing protein</fullName>
    </submittedName>
</protein>
<dbReference type="Pfam" id="PF11457">
    <property type="entry name" value="DUF3021"/>
    <property type="match status" value="1"/>
</dbReference>
<evidence type="ECO:0000313" key="3">
    <source>
        <dbReference type="Proteomes" id="UP001156102"/>
    </source>
</evidence>
<keyword evidence="1" id="KW-0472">Membrane</keyword>
<dbReference type="RefSeq" id="WP_254758011.1">
    <property type="nucleotide sequence ID" value="NZ_JANCLT010000002.1"/>
</dbReference>
<sequence>MFGFIQKLLKDFLMVFASIIVILTVLRQLYQPAVAFDLHSIYIIMGFSLLSAALGFISYSSRHVSERHARMRMLIHFLALEVLLIALAIVLDLVNSTAEGLILALQIAVIYGIIRLLSWRKDQKEARQINDKLQAFKKDQAI</sequence>
<reference evidence="2" key="1">
    <citation type="submission" date="2022-07" db="EMBL/GenBank/DDBJ databases">
        <authorList>
            <person name="Li W.-J."/>
            <person name="Deng Q.-Q."/>
        </authorList>
    </citation>
    <scope>NUCLEOTIDE SEQUENCE</scope>
    <source>
        <strain evidence="2">SYSU M60031</strain>
    </source>
</reference>
<evidence type="ECO:0000256" key="1">
    <source>
        <dbReference type="SAM" id="Phobius"/>
    </source>
</evidence>
<keyword evidence="3" id="KW-1185">Reference proteome</keyword>
<feature type="transmembrane region" description="Helical" evidence="1">
    <location>
        <begin position="100"/>
        <end position="118"/>
    </location>
</feature>